<gene>
    <name evidence="11" type="ORF">C8C77_1138</name>
</gene>
<evidence type="ECO:0000256" key="9">
    <source>
        <dbReference type="SAM" id="Phobius"/>
    </source>
</evidence>
<keyword evidence="7 9" id="KW-0472">Membrane</keyword>
<comment type="subcellular location">
    <subcellularLocation>
        <location evidence="1">Cell inner membrane</location>
        <topology evidence="1">Multi-pass membrane protein</topology>
    </subcellularLocation>
</comment>
<dbReference type="EMBL" id="SODA01000013">
    <property type="protein sequence ID" value="TDW03040.1"/>
    <property type="molecule type" value="Genomic_DNA"/>
</dbReference>
<dbReference type="Proteomes" id="UP000294697">
    <property type="component" value="Unassembled WGS sequence"/>
</dbReference>
<reference evidence="11 12" key="1">
    <citation type="submission" date="2019-03" db="EMBL/GenBank/DDBJ databases">
        <title>Subsurface microbial communities from deep shales in Ohio and West Virginia, USA.</title>
        <authorList>
            <person name="Wrighton K."/>
        </authorList>
    </citation>
    <scope>NUCLEOTIDE SEQUENCE [LARGE SCALE GENOMIC DNA]</scope>
    <source>
        <strain evidence="11 12">MSL9.2</strain>
    </source>
</reference>
<feature type="transmembrane region" description="Helical" evidence="9">
    <location>
        <begin position="20"/>
        <end position="42"/>
    </location>
</feature>
<feature type="transmembrane region" description="Helical" evidence="9">
    <location>
        <begin position="132"/>
        <end position="153"/>
    </location>
</feature>
<keyword evidence="2" id="KW-0813">Transport</keyword>
<comment type="similarity">
    <text evidence="8">Belongs to the TRAP transporter small permease family.</text>
</comment>
<dbReference type="AlphaFoldDB" id="A0A4R7Z272"/>
<dbReference type="PANTHER" id="PTHR35011">
    <property type="entry name" value="2,3-DIKETO-L-GULONATE TRAP TRANSPORTER SMALL PERMEASE PROTEIN YIAM"/>
    <property type="match status" value="1"/>
</dbReference>
<name>A0A4R7Z272_9FIRM</name>
<comment type="caution">
    <text evidence="11">The sequence shown here is derived from an EMBL/GenBank/DDBJ whole genome shotgun (WGS) entry which is preliminary data.</text>
</comment>
<dbReference type="RefSeq" id="WP_111572487.1">
    <property type="nucleotide sequence ID" value="NZ_QLME01000014.1"/>
</dbReference>
<evidence type="ECO:0000256" key="8">
    <source>
        <dbReference type="ARBA" id="ARBA00038436"/>
    </source>
</evidence>
<evidence type="ECO:0000256" key="5">
    <source>
        <dbReference type="ARBA" id="ARBA00022692"/>
    </source>
</evidence>
<protein>
    <submittedName>
        <fullName evidence="11">TRAP-type C4-dicarboxylate transport system permease small subunit</fullName>
    </submittedName>
</protein>
<evidence type="ECO:0000259" key="10">
    <source>
        <dbReference type="Pfam" id="PF04290"/>
    </source>
</evidence>
<keyword evidence="5 9" id="KW-0812">Transmembrane</keyword>
<evidence type="ECO:0000313" key="11">
    <source>
        <dbReference type="EMBL" id="TDW03040.1"/>
    </source>
</evidence>
<dbReference type="Pfam" id="PF04290">
    <property type="entry name" value="DctQ"/>
    <property type="match status" value="1"/>
</dbReference>
<evidence type="ECO:0000256" key="4">
    <source>
        <dbReference type="ARBA" id="ARBA00022519"/>
    </source>
</evidence>
<evidence type="ECO:0000256" key="7">
    <source>
        <dbReference type="ARBA" id="ARBA00023136"/>
    </source>
</evidence>
<feature type="transmembrane region" description="Helical" evidence="9">
    <location>
        <begin position="91"/>
        <end position="112"/>
    </location>
</feature>
<dbReference type="OrthoDB" id="49066at2"/>
<evidence type="ECO:0000256" key="2">
    <source>
        <dbReference type="ARBA" id="ARBA00022448"/>
    </source>
</evidence>
<keyword evidence="4" id="KW-0997">Cell inner membrane</keyword>
<feature type="domain" description="Tripartite ATP-independent periplasmic transporters DctQ component" evidence="10">
    <location>
        <begin position="28"/>
        <end position="156"/>
    </location>
</feature>
<keyword evidence="6 9" id="KW-1133">Transmembrane helix</keyword>
<proteinExistence type="inferred from homology"/>
<dbReference type="GO" id="GO:0005886">
    <property type="term" value="C:plasma membrane"/>
    <property type="evidence" value="ECO:0007669"/>
    <property type="project" value="UniProtKB-SubCell"/>
</dbReference>
<organism evidence="11 12">
    <name type="scientific">Halanaerobium saccharolyticum</name>
    <dbReference type="NCBI Taxonomy" id="43595"/>
    <lineage>
        <taxon>Bacteria</taxon>
        <taxon>Bacillati</taxon>
        <taxon>Bacillota</taxon>
        <taxon>Clostridia</taxon>
        <taxon>Halanaerobiales</taxon>
        <taxon>Halanaerobiaceae</taxon>
        <taxon>Halanaerobium</taxon>
    </lineage>
</organism>
<feature type="transmembrane region" description="Helical" evidence="9">
    <location>
        <begin position="54"/>
        <end position="70"/>
    </location>
</feature>
<evidence type="ECO:0000256" key="3">
    <source>
        <dbReference type="ARBA" id="ARBA00022475"/>
    </source>
</evidence>
<keyword evidence="3" id="KW-1003">Cell membrane</keyword>
<accession>A0A4R7Z272</accession>
<dbReference type="InterPro" id="IPR055348">
    <property type="entry name" value="DctQ"/>
</dbReference>
<evidence type="ECO:0000256" key="1">
    <source>
        <dbReference type="ARBA" id="ARBA00004429"/>
    </source>
</evidence>
<sequence length="162" mass="19681">MKNNLLKIYSFIINFMEETIPSIAILLIILVLIVQVFMRTVFRISYTSLYELSLWGYVWLLYFGASYARRKDKHVRLDIIYEKFPTKVQKGLNIFFNLFVTVVFVILLPDIWEYLMFVSRIKTHTLRWSWTYVFSPFFIFMVLVIIHNLEYIYKDLKYILDN</sequence>
<evidence type="ECO:0000256" key="6">
    <source>
        <dbReference type="ARBA" id="ARBA00022989"/>
    </source>
</evidence>
<dbReference type="InterPro" id="IPR007387">
    <property type="entry name" value="TRAP_DctQ"/>
</dbReference>
<evidence type="ECO:0000313" key="12">
    <source>
        <dbReference type="Proteomes" id="UP000294697"/>
    </source>
</evidence>